<keyword evidence="4" id="KW-1185">Reference proteome</keyword>
<sequence length="331" mass="36476">MNSSKNKRPIIVGIFIFIGLGILLLAIFTLGGQKKTFVSTFTINAIFDDVEGLQAGGNIWFSGVKVGTVKKITFYGNTQVQVIMNIDREAESHIHQGAKAKIGSDGLIGNKIIVIYGGDARKPQIEKGDFLSVEHTQTTEAMMTTLQANNKNLLEITNDFKSISNKLNQGKGSLGILLNDPTLALKLMKTVDKMETTVSNFNETSLETKGTLTNLHLFSQKLNTQGSSINSFVTDTSIYKNMKNASVHLRNASLSVEKFSKNAQAIGKRLEQKDNVLGLLLNDSLSASLLKKTFKNAETSSQKLDEDLEAIQHNFLLRGFFRKKEKAKIDE</sequence>
<comment type="caution">
    <text evidence="3">The sequence shown here is derived from an EMBL/GenBank/DDBJ whole genome shotgun (WGS) entry which is preliminary data.</text>
</comment>
<keyword evidence="1" id="KW-1133">Transmembrane helix</keyword>
<dbReference type="InterPro" id="IPR003399">
    <property type="entry name" value="Mce/MlaD"/>
</dbReference>
<name>A0ABU5Q8G2_9BACT</name>
<dbReference type="Pfam" id="PF02470">
    <property type="entry name" value="MlaD"/>
    <property type="match status" value="1"/>
</dbReference>
<proteinExistence type="predicted"/>
<accession>A0ABU5Q8G2</accession>
<gene>
    <name evidence="3" type="ORF">VB248_08265</name>
</gene>
<feature type="transmembrane region" description="Helical" evidence="1">
    <location>
        <begin position="12"/>
        <end position="31"/>
    </location>
</feature>
<keyword evidence="1" id="KW-0812">Transmembrane</keyword>
<protein>
    <submittedName>
        <fullName evidence="3">MlaD family protein</fullName>
    </submittedName>
</protein>
<feature type="domain" description="Mce/MlaD" evidence="2">
    <location>
        <begin position="41"/>
        <end position="115"/>
    </location>
</feature>
<reference evidence="3 4" key="1">
    <citation type="submission" date="2023-12" db="EMBL/GenBank/DDBJ databases">
        <title>Novel species of the genus Arcicella isolated from rivers.</title>
        <authorList>
            <person name="Lu H."/>
        </authorList>
    </citation>
    <scope>NUCLEOTIDE SEQUENCE [LARGE SCALE GENOMIC DNA]</scope>
    <source>
        <strain evidence="3 4">KCTC 23307</strain>
    </source>
</reference>
<dbReference type="PANTHER" id="PTHR33371:SF4">
    <property type="entry name" value="INTERMEMBRANE PHOSPHOLIPID TRANSPORT SYSTEM BINDING PROTEIN MLAD"/>
    <property type="match status" value="1"/>
</dbReference>
<evidence type="ECO:0000256" key="1">
    <source>
        <dbReference type="SAM" id="Phobius"/>
    </source>
</evidence>
<dbReference type="InterPro" id="IPR052336">
    <property type="entry name" value="MlaD_Phospholipid_Transporter"/>
</dbReference>
<dbReference type="RefSeq" id="WP_323296285.1">
    <property type="nucleotide sequence ID" value="NZ_JAYFUM010000008.1"/>
</dbReference>
<evidence type="ECO:0000259" key="2">
    <source>
        <dbReference type="Pfam" id="PF02470"/>
    </source>
</evidence>
<dbReference type="EMBL" id="JAYFUM010000008">
    <property type="protein sequence ID" value="MEA5139124.1"/>
    <property type="molecule type" value="Genomic_DNA"/>
</dbReference>
<evidence type="ECO:0000313" key="3">
    <source>
        <dbReference type="EMBL" id="MEA5139124.1"/>
    </source>
</evidence>
<keyword evidence="1" id="KW-0472">Membrane</keyword>
<dbReference type="PANTHER" id="PTHR33371">
    <property type="entry name" value="INTERMEMBRANE PHOSPHOLIPID TRANSPORT SYSTEM BINDING PROTEIN MLAD-RELATED"/>
    <property type="match status" value="1"/>
</dbReference>
<evidence type="ECO:0000313" key="4">
    <source>
        <dbReference type="Proteomes" id="UP001302949"/>
    </source>
</evidence>
<dbReference type="Proteomes" id="UP001302949">
    <property type="component" value="Unassembled WGS sequence"/>
</dbReference>
<organism evidence="3 4">
    <name type="scientific">Arcicella rigui</name>
    <dbReference type="NCBI Taxonomy" id="797020"/>
    <lineage>
        <taxon>Bacteria</taxon>
        <taxon>Pseudomonadati</taxon>
        <taxon>Bacteroidota</taxon>
        <taxon>Cytophagia</taxon>
        <taxon>Cytophagales</taxon>
        <taxon>Flectobacillaceae</taxon>
        <taxon>Arcicella</taxon>
    </lineage>
</organism>